<feature type="transmembrane region" description="Helical" evidence="8">
    <location>
        <begin position="119"/>
        <end position="137"/>
    </location>
</feature>
<dbReference type="EMBL" id="PCTA01000017">
    <property type="protein sequence ID" value="PIP61734.1"/>
    <property type="molecule type" value="Genomic_DNA"/>
</dbReference>
<keyword evidence="3" id="KW-0328">Glycosyltransferase</keyword>
<accession>A0A2H0BVV7</accession>
<evidence type="ECO:0000256" key="3">
    <source>
        <dbReference type="ARBA" id="ARBA00022676"/>
    </source>
</evidence>
<feature type="transmembrane region" description="Helical" evidence="8">
    <location>
        <begin position="188"/>
        <end position="204"/>
    </location>
</feature>
<dbReference type="PANTHER" id="PTHR33908:SF11">
    <property type="entry name" value="MEMBRANE PROTEIN"/>
    <property type="match status" value="1"/>
</dbReference>
<feature type="transmembrane region" description="Helical" evidence="8">
    <location>
        <begin position="370"/>
        <end position="387"/>
    </location>
</feature>
<feature type="transmembrane region" description="Helical" evidence="8">
    <location>
        <begin position="167"/>
        <end position="182"/>
    </location>
</feature>
<keyword evidence="2" id="KW-1003">Cell membrane</keyword>
<keyword evidence="7 8" id="KW-0472">Membrane</keyword>
<dbReference type="InterPro" id="IPR050297">
    <property type="entry name" value="LipidA_mod_glycosyltrf_83"/>
</dbReference>
<feature type="transmembrane region" description="Helical" evidence="8">
    <location>
        <begin position="399"/>
        <end position="416"/>
    </location>
</feature>
<sequence length="549" mass="61625">MKNKVTLLVLGIILLLGIGLRVYRVTDVPPGVNRDEASIGYNAYSLLQTGKDEYGELLPLSFQSFGDWKLPLYIYLTILPVKMLGMNELSVRLVSILAGSTSIILTCLLVKKLFNRKNLALLSALLLAISPWHLHLSRVESESNLAVMLVTLAVYFFFKALGGQRKLLILSGLGFALTYYSYHGNHLFTSLLVLTILGLFYKSIPRTKVSVVAGLLFLGAAGFIFSKTLFSANTTKLSGISIFGDPTVVHSQIEQPRVLNHDSSSLTAKIAHNRLVFALERFGQNYLNSFSPSFLFINGGSNMAHNIPNFGNMYIIEAPFLLLGVVYLIGRVAKQGKNRKRYGLVLLWLLIAPIAASITKDAPHTNRMFAVFPVMPIITAMGILYLMDTLNNNIQLRKVILLTLVVGYSLNIMLYFERYYVHFPQSTGIEWGYAHHQLVDLLDNDEYMDKQVIMSQPEASPYIFLDFYSEYDPDLYQKKVNRYEPTDDAFVHVKSFGRYEFREINWAEDLARKNTILVDIPANVPDSVDVTSSVLLPNSSLGFEVVVTE</sequence>
<comment type="subcellular location">
    <subcellularLocation>
        <location evidence="1">Cell membrane</location>
        <topology evidence="1">Multi-pass membrane protein</topology>
    </subcellularLocation>
</comment>
<protein>
    <recommendedName>
        <fullName evidence="9">Glycosyltransferase RgtA/B/C/D-like domain-containing protein</fullName>
    </recommendedName>
</protein>
<comment type="caution">
    <text evidence="10">The sequence shown here is derived from an EMBL/GenBank/DDBJ whole genome shotgun (WGS) entry which is preliminary data.</text>
</comment>
<dbReference type="GO" id="GO:0009103">
    <property type="term" value="P:lipopolysaccharide biosynthetic process"/>
    <property type="evidence" value="ECO:0007669"/>
    <property type="project" value="UniProtKB-ARBA"/>
</dbReference>
<reference evidence="10 11" key="1">
    <citation type="submission" date="2017-09" db="EMBL/GenBank/DDBJ databases">
        <title>Depth-based differentiation of microbial function through sediment-hosted aquifers and enrichment of novel symbionts in the deep terrestrial subsurface.</title>
        <authorList>
            <person name="Probst A.J."/>
            <person name="Ladd B."/>
            <person name="Jarett J.K."/>
            <person name="Geller-Mcgrath D.E."/>
            <person name="Sieber C.M."/>
            <person name="Emerson J.B."/>
            <person name="Anantharaman K."/>
            <person name="Thomas B.C."/>
            <person name="Malmstrom R."/>
            <person name="Stieglmeier M."/>
            <person name="Klingl A."/>
            <person name="Woyke T."/>
            <person name="Ryan C.M."/>
            <person name="Banfield J.F."/>
        </authorList>
    </citation>
    <scope>NUCLEOTIDE SEQUENCE [LARGE SCALE GENOMIC DNA]</scope>
    <source>
        <strain evidence="10">CG22_combo_CG10-13_8_21_14_all_38_20</strain>
    </source>
</reference>
<proteinExistence type="predicted"/>
<organism evidence="10 11">
    <name type="scientific">Candidatus Roizmanbacteria bacterium CG22_combo_CG10-13_8_21_14_all_38_20</name>
    <dbReference type="NCBI Taxonomy" id="1974862"/>
    <lineage>
        <taxon>Bacteria</taxon>
        <taxon>Candidatus Roizmaniibacteriota</taxon>
    </lineage>
</organism>
<evidence type="ECO:0000256" key="6">
    <source>
        <dbReference type="ARBA" id="ARBA00022989"/>
    </source>
</evidence>
<evidence type="ECO:0000313" key="11">
    <source>
        <dbReference type="Proteomes" id="UP000231246"/>
    </source>
</evidence>
<dbReference type="GO" id="GO:0016763">
    <property type="term" value="F:pentosyltransferase activity"/>
    <property type="evidence" value="ECO:0007669"/>
    <property type="project" value="TreeGrafter"/>
</dbReference>
<dbReference type="PANTHER" id="PTHR33908">
    <property type="entry name" value="MANNOSYLTRANSFERASE YKCB-RELATED"/>
    <property type="match status" value="1"/>
</dbReference>
<evidence type="ECO:0000256" key="1">
    <source>
        <dbReference type="ARBA" id="ARBA00004651"/>
    </source>
</evidence>
<evidence type="ECO:0000256" key="8">
    <source>
        <dbReference type="SAM" id="Phobius"/>
    </source>
</evidence>
<feature type="domain" description="Glycosyltransferase RgtA/B/C/D-like" evidence="9">
    <location>
        <begin position="71"/>
        <end position="212"/>
    </location>
</feature>
<dbReference type="GO" id="GO:0005886">
    <property type="term" value="C:plasma membrane"/>
    <property type="evidence" value="ECO:0007669"/>
    <property type="project" value="UniProtKB-SubCell"/>
</dbReference>
<feature type="transmembrane region" description="Helical" evidence="8">
    <location>
        <begin position="342"/>
        <end position="358"/>
    </location>
</feature>
<dbReference type="AlphaFoldDB" id="A0A2H0BVV7"/>
<evidence type="ECO:0000256" key="5">
    <source>
        <dbReference type="ARBA" id="ARBA00022692"/>
    </source>
</evidence>
<dbReference type="InterPro" id="IPR038731">
    <property type="entry name" value="RgtA/B/C-like"/>
</dbReference>
<gene>
    <name evidence="10" type="ORF">COW99_02540</name>
</gene>
<dbReference type="Pfam" id="PF13231">
    <property type="entry name" value="PMT_2"/>
    <property type="match status" value="1"/>
</dbReference>
<evidence type="ECO:0000259" key="9">
    <source>
        <dbReference type="Pfam" id="PF13231"/>
    </source>
</evidence>
<evidence type="ECO:0000256" key="4">
    <source>
        <dbReference type="ARBA" id="ARBA00022679"/>
    </source>
</evidence>
<evidence type="ECO:0000313" key="10">
    <source>
        <dbReference type="EMBL" id="PIP61734.1"/>
    </source>
</evidence>
<keyword evidence="4" id="KW-0808">Transferase</keyword>
<feature type="transmembrane region" description="Helical" evidence="8">
    <location>
        <begin position="211"/>
        <end position="230"/>
    </location>
</feature>
<evidence type="ECO:0000256" key="7">
    <source>
        <dbReference type="ARBA" id="ARBA00023136"/>
    </source>
</evidence>
<name>A0A2H0BVV7_9BACT</name>
<keyword evidence="6 8" id="KW-1133">Transmembrane helix</keyword>
<keyword evidence="5 8" id="KW-0812">Transmembrane</keyword>
<feature type="transmembrane region" description="Helical" evidence="8">
    <location>
        <begin position="89"/>
        <end position="110"/>
    </location>
</feature>
<feature type="transmembrane region" description="Helical" evidence="8">
    <location>
        <begin position="143"/>
        <end position="160"/>
    </location>
</feature>
<evidence type="ECO:0000256" key="2">
    <source>
        <dbReference type="ARBA" id="ARBA00022475"/>
    </source>
</evidence>
<feature type="transmembrane region" description="Helical" evidence="8">
    <location>
        <begin position="311"/>
        <end position="330"/>
    </location>
</feature>
<dbReference type="Proteomes" id="UP000231246">
    <property type="component" value="Unassembled WGS sequence"/>
</dbReference>